<dbReference type="AlphaFoldDB" id="A0A0F5HMQ9"/>
<reference evidence="10" key="1">
    <citation type="submission" date="2015-02" db="EMBL/GenBank/DDBJ databases">
        <title>Genome Assembly of Bacillaceae bacterium MTCC 8252.</title>
        <authorList>
            <person name="Verma A."/>
            <person name="Khatri I."/>
            <person name="Mual P."/>
            <person name="Subramanian S."/>
            <person name="Krishnamurthi S."/>
        </authorList>
    </citation>
    <scope>NUCLEOTIDE SEQUENCE [LARGE SCALE GENOMIC DNA]</scope>
    <source>
        <strain evidence="10">MTCC 8252</strain>
    </source>
</reference>
<comment type="similarity">
    <text evidence="2">Belongs to the MscS (TC 1.A.23) family.</text>
</comment>
<feature type="domain" description="Mechanosensitive ion channel transmembrane helices 2/3" evidence="9">
    <location>
        <begin position="140"/>
        <end position="181"/>
    </location>
</feature>
<evidence type="ECO:0000256" key="4">
    <source>
        <dbReference type="ARBA" id="ARBA00022692"/>
    </source>
</evidence>
<keyword evidence="4 7" id="KW-0812">Transmembrane</keyword>
<dbReference type="SUPFAM" id="SSF82689">
    <property type="entry name" value="Mechanosensitive channel protein MscS (YggB), C-terminal domain"/>
    <property type="match status" value="1"/>
</dbReference>
<feature type="transmembrane region" description="Helical" evidence="7">
    <location>
        <begin position="14"/>
        <end position="34"/>
    </location>
</feature>
<name>A0A0F5HMQ9_BACTR</name>
<evidence type="ECO:0000313" key="11">
    <source>
        <dbReference type="Proteomes" id="UP000031563"/>
    </source>
</evidence>
<evidence type="ECO:0000259" key="8">
    <source>
        <dbReference type="Pfam" id="PF00924"/>
    </source>
</evidence>
<dbReference type="InterPro" id="IPR011014">
    <property type="entry name" value="MscS_channel_TM-2"/>
</dbReference>
<keyword evidence="5 7" id="KW-1133">Transmembrane helix</keyword>
<evidence type="ECO:0000256" key="1">
    <source>
        <dbReference type="ARBA" id="ARBA00004651"/>
    </source>
</evidence>
<feature type="transmembrane region" description="Helical" evidence="7">
    <location>
        <begin position="141"/>
        <end position="158"/>
    </location>
</feature>
<feature type="transmembrane region" description="Helical" evidence="7">
    <location>
        <begin position="55"/>
        <end position="76"/>
    </location>
</feature>
<accession>A0A0F5I0G6</accession>
<evidence type="ECO:0000256" key="5">
    <source>
        <dbReference type="ARBA" id="ARBA00022989"/>
    </source>
</evidence>
<evidence type="ECO:0000256" key="2">
    <source>
        <dbReference type="ARBA" id="ARBA00008017"/>
    </source>
</evidence>
<dbReference type="InterPro" id="IPR006685">
    <property type="entry name" value="MscS_channel_2nd"/>
</dbReference>
<keyword evidence="11" id="KW-1185">Reference proteome</keyword>
<dbReference type="SUPFAM" id="SSF50182">
    <property type="entry name" value="Sm-like ribonucleoproteins"/>
    <property type="match status" value="1"/>
</dbReference>
<evidence type="ECO:0000256" key="7">
    <source>
        <dbReference type="SAM" id="Phobius"/>
    </source>
</evidence>
<dbReference type="InterPro" id="IPR010920">
    <property type="entry name" value="LSM_dom_sf"/>
</dbReference>
<protein>
    <submittedName>
        <fullName evidence="10">Potassium efflux system KefA protein</fullName>
    </submittedName>
</protein>
<dbReference type="InterPro" id="IPR049142">
    <property type="entry name" value="MS_channel_1st"/>
</dbReference>
<dbReference type="RefSeq" id="WP_082090188.1">
    <property type="nucleotide sequence ID" value="NZ_JWIQ02000091.1"/>
</dbReference>
<evidence type="ECO:0000256" key="3">
    <source>
        <dbReference type="ARBA" id="ARBA00022475"/>
    </source>
</evidence>
<sequence>MEELQALFASERTMLRFVQFFALSGLILFGKWLIMKIVKGRKVASELWNKELVPLLNTTLNWLTFYGVLILFLHLFSEENWLFYPLYTSGEVQVTVFLILVAVLIVSLAHRLVKIFNRFVMSRLYEFYGLDTGMSYTLNQIIYYMVMLIALAVSFTTVGLNLSAAVAVLSVLGIGIGFGMRNVAGNFVSGIIILFERPIEVGEIVEIKGQVGRVEEIRLRSTVVRTATEGTLIVPNQHFIEQIVPNRSGAEIMAKVKVEVDFGQDTERIEQLLHEAADRVIGEREVRLMGPKNVRFIDFRNKAMVFIVEMPVQSIEIQQKIESRMRHAIAALFQENEIELASQPIEIEKT</sequence>
<accession>A0A0F5HMQ9</accession>
<dbReference type="EMBL" id="JWIR02000046">
    <property type="protein sequence ID" value="KKB38557.1"/>
    <property type="molecule type" value="Genomic_DNA"/>
</dbReference>
<dbReference type="Pfam" id="PF00924">
    <property type="entry name" value="MS_channel_2nd"/>
    <property type="match status" value="1"/>
</dbReference>
<keyword evidence="3" id="KW-1003">Cell membrane</keyword>
<feature type="transmembrane region" description="Helical" evidence="7">
    <location>
        <begin position="96"/>
        <end position="113"/>
    </location>
</feature>
<dbReference type="SUPFAM" id="SSF82861">
    <property type="entry name" value="Mechanosensitive channel protein MscS (YggB), transmembrane region"/>
    <property type="match status" value="1"/>
</dbReference>
<dbReference type="InterPro" id="IPR023408">
    <property type="entry name" value="MscS_beta-dom_sf"/>
</dbReference>
<comment type="caution">
    <text evidence="10">The sequence shown here is derived from an EMBL/GenBank/DDBJ whole genome shotgun (WGS) entry which is preliminary data.</text>
</comment>
<dbReference type="InterPro" id="IPR052702">
    <property type="entry name" value="MscS-like_channel"/>
</dbReference>
<dbReference type="GO" id="GO:0055085">
    <property type="term" value="P:transmembrane transport"/>
    <property type="evidence" value="ECO:0007669"/>
    <property type="project" value="InterPro"/>
</dbReference>
<evidence type="ECO:0000256" key="6">
    <source>
        <dbReference type="ARBA" id="ARBA00023136"/>
    </source>
</evidence>
<proteinExistence type="inferred from homology"/>
<dbReference type="Gene3D" id="2.30.30.60">
    <property type="match status" value="1"/>
</dbReference>
<dbReference type="Pfam" id="PF21088">
    <property type="entry name" value="MS_channel_1st"/>
    <property type="match status" value="1"/>
</dbReference>
<keyword evidence="6 7" id="KW-0472">Membrane</keyword>
<feature type="domain" description="Mechanosensitive ion channel MscS" evidence="8">
    <location>
        <begin position="183"/>
        <end position="247"/>
    </location>
</feature>
<dbReference type="PANTHER" id="PTHR30347:SF1">
    <property type="entry name" value="MECHANOSENSITIVE CHANNEL MSCK"/>
    <property type="match status" value="1"/>
</dbReference>
<feature type="transmembrane region" description="Helical" evidence="7">
    <location>
        <begin position="164"/>
        <end position="184"/>
    </location>
</feature>
<dbReference type="Proteomes" id="UP000031563">
    <property type="component" value="Unassembled WGS sequence"/>
</dbReference>
<evidence type="ECO:0000259" key="9">
    <source>
        <dbReference type="Pfam" id="PF21088"/>
    </source>
</evidence>
<dbReference type="STRING" id="1221996.QY95_02555"/>
<dbReference type="Gene3D" id="1.10.287.1260">
    <property type="match status" value="1"/>
</dbReference>
<organism evidence="10 11">
    <name type="scientific">Bacillus thermotolerans</name>
    <name type="common">Quasibacillus thermotolerans</name>
    <dbReference type="NCBI Taxonomy" id="1221996"/>
    <lineage>
        <taxon>Bacteria</taxon>
        <taxon>Bacillati</taxon>
        <taxon>Bacillota</taxon>
        <taxon>Bacilli</taxon>
        <taxon>Bacillales</taxon>
        <taxon>Bacillaceae</taxon>
        <taxon>Bacillus</taxon>
    </lineage>
</organism>
<evidence type="ECO:0000313" key="10">
    <source>
        <dbReference type="EMBL" id="KKB38557.1"/>
    </source>
</evidence>
<comment type="subcellular location">
    <subcellularLocation>
        <location evidence="1">Cell membrane</location>
        <topology evidence="1">Multi-pass membrane protein</topology>
    </subcellularLocation>
</comment>
<dbReference type="Gene3D" id="3.30.70.100">
    <property type="match status" value="1"/>
</dbReference>
<dbReference type="InterPro" id="IPR011066">
    <property type="entry name" value="MscS_channel_C_sf"/>
</dbReference>
<gene>
    <name evidence="10" type="ORF">QY95_02555</name>
</gene>
<dbReference type="PANTHER" id="PTHR30347">
    <property type="entry name" value="POTASSIUM CHANNEL RELATED"/>
    <property type="match status" value="1"/>
</dbReference>
<dbReference type="GO" id="GO:0005886">
    <property type="term" value="C:plasma membrane"/>
    <property type="evidence" value="ECO:0007669"/>
    <property type="project" value="UniProtKB-SubCell"/>
</dbReference>